<dbReference type="Proteomes" id="UP000276437">
    <property type="component" value="Chromosome"/>
</dbReference>
<dbReference type="NCBIfam" id="TIGR03912">
    <property type="entry name" value="PylS_Nterm"/>
    <property type="match status" value="1"/>
</dbReference>
<keyword evidence="1" id="KW-0030">Aminoacyl-tRNA synthetase</keyword>
<keyword evidence="2" id="KW-1185">Reference proteome</keyword>
<reference evidence="1 2" key="1">
    <citation type="journal article" date="2018" name="Int. J. Syst. Evol. Microbiol.">
        <title>Methylomusa anaerophila gen. nov., sp. nov., an anaerobic methanol-utilizing bacterium isolated from a microbial fuel cell.</title>
        <authorList>
            <person name="Amano N."/>
            <person name="Yamamuro A."/>
            <person name="Miyahara M."/>
            <person name="Kouzuma A."/>
            <person name="Abe T."/>
            <person name="Watanabe K."/>
        </authorList>
    </citation>
    <scope>NUCLEOTIDE SEQUENCE [LARGE SCALE GENOMIC DNA]</scope>
    <source>
        <strain evidence="1 2">MMFC1</strain>
    </source>
</reference>
<dbReference type="GO" id="GO:0004812">
    <property type="term" value="F:aminoacyl-tRNA ligase activity"/>
    <property type="evidence" value="ECO:0007669"/>
    <property type="project" value="UniProtKB-KW"/>
</dbReference>
<name>A0A348AJN8_9FIRM</name>
<proteinExistence type="predicted"/>
<gene>
    <name evidence="1" type="ORF">MAMMFC1_01958</name>
</gene>
<sequence length="121" mass="14084">MAVHKGLSLSRELVSREQPDKKKKYYRKNIGFFKLVEKLKLWPSRSGILHGIKTIRITGNIAEITTHCQEVFVVRNSRTSRAARWLRNKWCVCACRACKVPDWKIEKYSSTMMTQKWGAGL</sequence>
<accession>A0A348AJN8</accession>
<dbReference type="InterPro" id="IPR023878">
    <property type="entry name" value="Pyrrolysyl-tRNA_ligase_N"/>
</dbReference>
<protein>
    <submittedName>
        <fullName evidence="1">Pyrolysyl-tRNA synthetase</fullName>
    </submittedName>
</protein>
<organism evidence="1 2">
    <name type="scientific">Methylomusa anaerophila</name>
    <dbReference type="NCBI Taxonomy" id="1930071"/>
    <lineage>
        <taxon>Bacteria</taxon>
        <taxon>Bacillati</taxon>
        <taxon>Bacillota</taxon>
        <taxon>Negativicutes</taxon>
        <taxon>Selenomonadales</taxon>
        <taxon>Sporomusaceae</taxon>
        <taxon>Methylomusa</taxon>
    </lineage>
</organism>
<evidence type="ECO:0000313" key="2">
    <source>
        <dbReference type="Proteomes" id="UP000276437"/>
    </source>
</evidence>
<dbReference type="EMBL" id="AP018449">
    <property type="protein sequence ID" value="BBB91286.1"/>
    <property type="molecule type" value="Genomic_DNA"/>
</dbReference>
<dbReference type="AlphaFoldDB" id="A0A348AJN8"/>
<keyword evidence="1" id="KW-0436">Ligase</keyword>
<evidence type="ECO:0000313" key="1">
    <source>
        <dbReference type="EMBL" id="BBB91286.1"/>
    </source>
</evidence>
<dbReference type="KEGG" id="mana:MAMMFC1_01958"/>
<dbReference type="RefSeq" id="WP_197723969.1">
    <property type="nucleotide sequence ID" value="NZ_AP018449.1"/>
</dbReference>